<dbReference type="PANTHER" id="PTHR14196:SF12">
    <property type="entry name" value="ZINC FINGER PROTEIN 208-LIKE"/>
    <property type="match status" value="1"/>
</dbReference>
<evidence type="ECO:0000256" key="6">
    <source>
        <dbReference type="ARBA" id="ARBA00023242"/>
    </source>
</evidence>
<dbReference type="PROSITE" id="PS00028">
    <property type="entry name" value="ZINC_FINGER_C2H2_1"/>
    <property type="match status" value="2"/>
</dbReference>
<accession>A0A8M2BIW5</accession>
<dbReference type="RefSeq" id="XP_005171531.3">
    <property type="nucleotide sequence ID" value="XM_005171474.4"/>
</dbReference>
<organism evidence="8 9">
    <name type="scientific">Danio rerio</name>
    <name type="common">Zebrafish</name>
    <name type="synonym">Brachydanio rerio</name>
    <dbReference type="NCBI Taxonomy" id="7955"/>
    <lineage>
        <taxon>Eukaryota</taxon>
        <taxon>Metazoa</taxon>
        <taxon>Chordata</taxon>
        <taxon>Craniata</taxon>
        <taxon>Vertebrata</taxon>
        <taxon>Euteleostomi</taxon>
        <taxon>Actinopterygii</taxon>
        <taxon>Neopterygii</taxon>
        <taxon>Teleostei</taxon>
        <taxon>Ostariophysi</taxon>
        <taxon>Cypriniformes</taxon>
        <taxon>Danionidae</taxon>
        <taxon>Danioninae</taxon>
        <taxon>Danio</taxon>
    </lineage>
</organism>
<dbReference type="SUPFAM" id="SSF57667">
    <property type="entry name" value="beta-beta-alpha zinc fingers"/>
    <property type="match status" value="1"/>
</dbReference>
<dbReference type="ZFIN" id="ZDB-GENE-070912-672">
    <property type="gene designation" value="si:dkeyp-68b7.7"/>
</dbReference>
<dbReference type="FunCoup" id="A0A8M2BIW5">
    <property type="interactions" value="1"/>
</dbReference>
<evidence type="ECO:0000313" key="8">
    <source>
        <dbReference type="Proteomes" id="UP000000437"/>
    </source>
</evidence>
<dbReference type="Gene3D" id="3.30.160.60">
    <property type="entry name" value="Classic Zinc Finger"/>
    <property type="match status" value="2"/>
</dbReference>
<dbReference type="InterPro" id="IPR050717">
    <property type="entry name" value="C2H2-ZF_Transcription_Reg"/>
</dbReference>
<dbReference type="PROSITE" id="PS50157">
    <property type="entry name" value="ZINC_FINGER_C2H2_2"/>
    <property type="match status" value="2"/>
</dbReference>
<evidence type="ECO:0000256" key="5">
    <source>
        <dbReference type="ARBA" id="ARBA00022833"/>
    </source>
</evidence>
<dbReference type="Proteomes" id="UP000000437">
    <property type="component" value="Chromosome 2"/>
</dbReference>
<keyword evidence="6" id="KW-0539">Nucleus</keyword>
<evidence type="ECO:0000256" key="4">
    <source>
        <dbReference type="ARBA" id="ARBA00022771"/>
    </source>
</evidence>
<keyword evidence="4 7" id="KW-0863">Zinc-finger</keyword>
<dbReference type="SMART" id="SM00355">
    <property type="entry name" value="ZnF_C2H2"/>
    <property type="match status" value="2"/>
</dbReference>
<keyword evidence="2" id="KW-0479">Metal-binding</keyword>
<gene>
    <name evidence="9 10" type="primary">si:dkeyp-68b7.7</name>
</gene>
<keyword evidence="8" id="KW-1185">Reference proteome</keyword>
<evidence type="ECO:0000256" key="7">
    <source>
        <dbReference type="PROSITE-ProRule" id="PRU00042"/>
    </source>
</evidence>
<sequence>MSCSLQTQVCSILEVLLKAAAAQIGQLLQEDAAAVQMEIRRRNEEIRSLKSRLWSCESRLEKLTAARCSVGVQVHITDTGVTAHDQETLMLTSPMMNVFSEEKPLIPRAPELQLQPLKREDPASRAAPHAEEEEEEEEELSGLELQMKIEQVEEFVDRKLSIHDGNSQIWSSQKELGHHQSLAEPESHAQSFPDAHVMMMEDSGASSALVQENDRNNDCDFNLLQSHEHSSVSDAFSLSASHPPKTHTQSLQQGVTAHDQETLMLTSPMMNVVSEEKPLIPRAPELQLQPLKREDPASRAAPHAEEEEEEEEEELSGLELQMKIEQVEEFVDRKLSIHDGNSQIWSSQKDFQHHQSLAEPESHAQSFPDAHAMMMEDSGALSALVQENDRNNDCDFNLLQSHGHSSVSDAFSLSASHPPKTHTQSLQQGVTAHDQETLMLTSPMMNVFSEEKPLIPHAPELQLQPLKREDPASRAAPHAEEEEEEELSGLELQMKIEQVEEFVDRKLSIHDGNSQIWSSQKDFQHHQSLAEPESHAQSFPDAHAMMMEDSGALSASVQENDRNNDCDFNLLQSHEHSSVSDAFSLSASHPPKTHTQSLQQGEDQRLPTSLKPFRCEECGKSFMQRTKLITHGRVHTGEKPFRCRFCGKMFSRQDNCLRHMRLHGRQSSQARNTGLRGAAQNKGIKAFSHQAR</sequence>
<dbReference type="OrthoDB" id="9439903at2759"/>
<evidence type="ECO:0000256" key="3">
    <source>
        <dbReference type="ARBA" id="ARBA00022737"/>
    </source>
</evidence>
<keyword evidence="3" id="KW-0677">Repeat</keyword>
<dbReference type="AlphaFoldDB" id="A0A8M2BIW5"/>
<dbReference type="GeneID" id="566190"/>
<evidence type="ECO:0000313" key="9">
    <source>
        <dbReference type="RefSeq" id="XP_005171531.3"/>
    </source>
</evidence>
<evidence type="ECO:0000313" key="10">
    <source>
        <dbReference type="ZFIN" id="ZDB-GENE-070912-672"/>
    </source>
</evidence>
<dbReference type="InterPro" id="IPR013087">
    <property type="entry name" value="Znf_C2H2_type"/>
</dbReference>
<name>A0A8M2BIW5_DANRE</name>
<dbReference type="InterPro" id="IPR036236">
    <property type="entry name" value="Znf_C2H2_sf"/>
</dbReference>
<keyword evidence="5" id="KW-0862">Zinc</keyword>
<protein>
    <submittedName>
        <fullName evidence="9">Uncharacterized protein si:dkeyp-68b7.7 isoform X1</fullName>
    </submittedName>
</protein>
<evidence type="ECO:0000256" key="1">
    <source>
        <dbReference type="ARBA" id="ARBA00004123"/>
    </source>
</evidence>
<comment type="subcellular location">
    <subcellularLocation>
        <location evidence="1">Nucleus</location>
    </subcellularLocation>
</comment>
<reference evidence="9" key="1">
    <citation type="submission" date="2025-08" db="UniProtKB">
        <authorList>
            <consortium name="RefSeq"/>
        </authorList>
    </citation>
    <scope>IDENTIFICATION</scope>
    <source>
        <strain evidence="9">Tuebingen</strain>
        <tissue evidence="9">Fibroblasts and whole tissue</tissue>
    </source>
</reference>
<dbReference type="FunFam" id="3.30.160.60:FF:001966">
    <property type="entry name" value="Zinc finger protein 445"/>
    <property type="match status" value="1"/>
</dbReference>
<dbReference type="GO" id="GO:0008270">
    <property type="term" value="F:zinc ion binding"/>
    <property type="evidence" value="ECO:0007669"/>
    <property type="project" value="UniProtKB-KW"/>
</dbReference>
<dbReference type="GO" id="GO:0005634">
    <property type="term" value="C:nucleus"/>
    <property type="evidence" value="ECO:0007669"/>
    <property type="project" value="UniProtKB-SubCell"/>
</dbReference>
<proteinExistence type="predicted"/>
<dbReference type="PANTHER" id="PTHR14196">
    <property type="entry name" value="ODD-SKIPPED - RELATED"/>
    <property type="match status" value="1"/>
</dbReference>
<evidence type="ECO:0000256" key="2">
    <source>
        <dbReference type="ARBA" id="ARBA00022723"/>
    </source>
</evidence>
<dbReference type="KEGG" id="dre:566190"/>
<dbReference type="AGR" id="ZFIN:ZDB-GENE-070912-672"/>
<dbReference type="Pfam" id="PF00096">
    <property type="entry name" value="zf-C2H2"/>
    <property type="match status" value="2"/>
</dbReference>
<dbReference type="FunFam" id="3.30.160.60:FF:000478">
    <property type="entry name" value="Zinc finger protein 133"/>
    <property type="match status" value="1"/>
</dbReference>